<dbReference type="InterPro" id="IPR004358">
    <property type="entry name" value="Sig_transdc_His_kin-like_C"/>
</dbReference>
<dbReference type="InterPro" id="IPR000014">
    <property type="entry name" value="PAS"/>
</dbReference>
<dbReference type="Gene3D" id="1.10.287.130">
    <property type="match status" value="1"/>
</dbReference>
<dbReference type="PROSITE" id="PS50109">
    <property type="entry name" value="HIS_KIN"/>
    <property type="match status" value="1"/>
</dbReference>
<dbReference type="PROSITE" id="PS50110">
    <property type="entry name" value="RESPONSE_REGULATORY"/>
    <property type="match status" value="1"/>
</dbReference>
<evidence type="ECO:0000256" key="1">
    <source>
        <dbReference type="ARBA" id="ARBA00000085"/>
    </source>
</evidence>
<dbReference type="EMBL" id="CP109965">
    <property type="protein sequence ID" value="WAJ70666.1"/>
    <property type="molecule type" value="Genomic_DNA"/>
</dbReference>
<keyword evidence="10" id="KW-1133">Transmembrane helix</keyword>
<dbReference type="SMART" id="SM00388">
    <property type="entry name" value="HisKA"/>
    <property type="match status" value="1"/>
</dbReference>
<feature type="domain" description="PAS" evidence="13">
    <location>
        <begin position="574"/>
        <end position="650"/>
    </location>
</feature>
<dbReference type="SUPFAM" id="SSF55785">
    <property type="entry name" value="PYP-like sensor domain (PAS domain)"/>
    <property type="match status" value="2"/>
</dbReference>
<feature type="domain" description="PAC" evidence="14">
    <location>
        <begin position="653"/>
        <end position="704"/>
    </location>
</feature>
<dbReference type="InterPro" id="IPR003594">
    <property type="entry name" value="HATPase_dom"/>
</dbReference>
<dbReference type="Pfam" id="PF00072">
    <property type="entry name" value="Response_reg"/>
    <property type="match status" value="1"/>
</dbReference>
<dbReference type="CDD" id="cd00082">
    <property type="entry name" value="HisKA"/>
    <property type="match status" value="1"/>
</dbReference>
<proteinExistence type="predicted"/>
<dbReference type="PROSITE" id="PS50113">
    <property type="entry name" value="PAC"/>
    <property type="match status" value="1"/>
</dbReference>
<evidence type="ECO:0000256" key="2">
    <source>
        <dbReference type="ARBA" id="ARBA00012438"/>
    </source>
</evidence>
<dbReference type="CDD" id="cd00156">
    <property type="entry name" value="REC"/>
    <property type="match status" value="1"/>
</dbReference>
<protein>
    <recommendedName>
        <fullName evidence="2">histidine kinase</fullName>
        <ecNumber evidence="2">2.7.13.3</ecNumber>
    </recommendedName>
</protein>
<dbReference type="SMART" id="SM00086">
    <property type="entry name" value="PAC"/>
    <property type="match status" value="3"/>
</dbReference>
<dbReference type="Gene3D" id="3.30.450.20">
    <property type="entry name" value="PAS domain"/>
    <property type="match status" value="2"/>
</dbReference>
<comment type="catalytic activity">
    <reaction evidence="1">
        <text>ATP + protein L-histidine = ADP + protein N-phospho-L-histidine.</text>
        <dbReference type="EC" id="2.7.13.3"/>
    </reaction>
</comment>
<evidence type="ECO:0000256" key="9">
    <source>
        <dbReference type="PROSITE-ProRule" id="PRU00169"/>
    </source>
</evidence>
<dbReference type="SUPFAM" id="SSF55874">
    <property type="entry name" value="ATPase domain of HSP90 chaperone/DNA topoisomerase II/histidine kinase"/>
    <property type="match status" value="1"/>
</dbReference>
<keyword evidence="10" id="KW-0812">Transmembrane</keyword>
<dbReference type="Proteomes" id="UP001163726">
    <property type="component" value="Chromosome"/>
</dbReference>
<evidence type="ECO:0000313" key="16">
    <source>
        <dbReference type="Proteomes" id="UP001163726"/>
    </source>
</evidence>
<evidence type="ECO:0000259" key="13">
    <source>
        <dbReference type="PROSITE" id="PS50112"/>
    </source>
</evidence>
<keyword evidence="7" id="KW-0067">ATP-binding</keyword>
<feature type="transmembrane region" description="Helical" evidence="10">
    <location>
        <begin position="294"/>
        <end position="314"/>
    </location>
</feature>
<dbReference type="SMART" id="SM00448">
    <property type="entry name" value="REC"/>
    <property type="match status" value="1"/>
</dbReference>
<feature type="domain" description="PAS" evidence="13">
    <location>
        <begin position="455"/>
        <end position="497"/>
    </location>
</feature>
<dbReference type="CDD" id="cd18773">
    <property type="entry name" value="PDC1_HK_sensor"/>
    <property type="match status" value="1"/>
</dbReference>
<dbReference type="RefSeq" id="WP_268075015.1">
    <property type="nucleotide sequence ID" value="NZ_CP109965.1"/>
</dbReference>
<evidence type="ECO:0000256" key="4">
    <source>
        <dbReference type="ARBA" id="ARBA00022679"/>
    </source>
</evidence>
<dbReference type="Gene3D" id="3.40.50.2300">
    <property type="match status" value="1"/>
</dbReference>
<evidence type="ECO:0000256" key="5">
    <source>
        <dbReference type="ARBA" id="ARBA00022741"/>
    </source>
</evidence>
<reference evidence="15" key="1">
    <citation type="submission" date="2022-10" db="EMBL/GenBank/DDBJ databases">
        <title>Catenovulum adriacola sp. nov. isolated in the Harbour of Susak.</title>
        <authorList>
            <person name="Schoch T."/>
            <person name="Reich S.J."/>
            <person name="Stoeferle S."/>
            <person name="Flaiz M."/>
            <person name="Kazda M."/>
            <person name="Riedel C.U."/>
            <person name="Duerre P."/>
        </authorList>
    </citation>
    <scope>NUCLEOTIDE SEQUENCE</scope>
    <source>
        <strain evidence="15">TS8</strain>
    </source>
</reference>
<dbReference type="SMART" id="SM00387">
    <property type="entry name" value="HATPase_c"/>
    <property type="match status" value="1"/>
</dbReference>
<dbReference type="NCBIfam" id="TIGR00229">
    <property type="entry name" value="sensory_box"/>
    <property type="match status" value="2"/>
</dbReference>
<sequence>MNTVGRWFFLCFLIGVSFLLGFAYVIQSHLTEYFKQEKQQLMVAQVGLAESQIQDLLQQELQELGIWSAHPLVLEFAKKQVKSKMSGDGNVVSISEMNYFAFLIENGVLADPNYIDSFLFDADGVFIWGAEGQSADNISNTQGYHNWLNRIQDGLSAALFVEPVNKSPTTNAVVPILFGVPLIDDGQVIAILAIELDAKPRLLNILKNARLSSQSNVSLYNQFGVDILSLENSILDSELVLADLLENLDAQTSIFQSSANMFAWRWNKNQSIGVLLRISNQSINQSLHKIQMGIVVLVFVAISVLVALLLVIVVSRGKLKYEQINVERHRTRLLHVQDLSHVACLEVTLPAKEIIWSSGFEFIYDLFPGEKNSPYSLLNKLSLEAQAQYFDCLLKVRTDHVEQEIEFFYEFPNNNPKYLLVKFFPQVDEDNRTVLVLISDITGQKLKQKEAIQKEKEYRDLIIQSAHDGILSVDLSGKVTLFNQACVNLLGYQEENLKRMPIHQLVYASENAANTKIMQISGSTKVWLACQDGRRLPVDLRVSPIIQNGQAVGAVYLFRDISEQIEFEKKLTASEQRFRRVIEGTSDATFDWDMVNNQLHWNSRYWEMLGYTKAQAKINSTQDEHTWQEAIHQDDLDNFISAIQAHLIFGNLLDVEYRAIRADKKQIWLRARGQAVKENGRFLYLSGTISDISQMKQAEHEKTMLETQLRHSQKMEAIGQLTGGIAHDFNNILASILGYAELSSDMLELNKTDRVQPYLEQIIQSGERARDLIKQMMVFSRKETQVLKKVAITELLDEAKSIVRPIIPSSIDVELIHNASVNLQVDPVQFQQLLINLAINARDAMPAKGKLSIISDISMNQGVTCSSCHEYFSQTFVKISVQDTGSGIDPETLKKIFDPYFTSKGLGEGTGMGLSIVHGIVHQLGGHISVSSVLGEGTQFDVYLPFELHDSNNEQLALADKPLASQQNPAQAEYKIYIVDDEISIAQLIVQKLKIKGYQAEYTTDSQQALTHLLAHQSEYDLLITDQTMPKMTGVELVQALFSNQIKMPVILCTGYSENVNEESAKTLGIYEYLEKPIQFDRLEQAIGDALKENLV</sequence>
<dbReference type="InterPro" id="IPR003661">
    <property type="entry name" value="HisK_dim/P_dom"/>
</dbReference>
<dbReference type="InterPro" id="IPR013655">
    <property type="entry name" value="PAS_fold_3"/>
</dbReference>
<dbReference type="InterPro" id="IPR013767">
    <property type="entry name" value="PAS_fold"/>
</dbReference>
<keyword evidence="5" id="KW-0547">Nucleotide-binding</keyword>
<dbReference type="Gene3D" id="3.30.565.10">
    <property type="entry name" value="Histidine kinase-like ATPase, C-terminal domain"/>
    <property type="match status" value="1"/>
</dbReference>
<dbReference type="InterPro" id="IPR001789">
    <property type="entry name" value="Sig_transdc_resp-reg_receiver"/>
</dbReference>
<evidence type="ECO:0000259" key="14">
    <source>
        <dbReference type="PROSITE" id="PS50113"/>
    </source>
</evidence>
<feature type="modified residue" description="4-aspartylphosphate" evidence="9">
    <location>
        <position position="1026"/>
    </location>
</feature>
<keyword evidence="16" id="KW-1185">Reference proteome</keyword>
<evidence type="ECO:0000259" key="11">
    <source>
        <dbReference type="PROSITE" id="PS50109"/>
    </source>
</evidence>
<evidence type="ECO:0000256" key="3">
    <source>
        <dbReference type="ARBA" id="ARBA00022553"/>
    </source>
</evidence>
<dbReference type="Pfam" id="PF00512">
    <property type="entry name" value="HisKA"/>
    <property type="match status" value="1"/>
</dbReference>
<dbReference type="InterPro" id="IPR036097">
    <property type="entry name" value="HisK_dim/P_sf"/>
</dbReference>
<dbReference type="EC" id="2.7.13.3" evidence="2"/>
<dbReference type="PANTHER" id="PTHR43065:SF42">
    <property type="entry name" value="TWO-COMPONENT SENSOR PPRA"/>
    <property type="match status" value="1"/>
</dbReference>
<dbReference type="Pfam" id="PF00989">
    <property type="entry name" value="PAS"/>
    <property type="match status" value="1"/>
</dbReference>
<keyword evidence="8" id="KW-0902">Two-component regulatory system</keyword>
<keyword evidence="3 9" id="KW-0597">Phosphoprotein</keyword>
<name>A0ABY7APS5_9ALTE</name>
<accession>A0ABY7APS5</accession>
<feature type="domain" description="Histidine kinase" evidence="11">
    <location>
        <begin position="724"/>
        <end position="948"/>
    </location>
</feature>
<gene>
    <name evidence="15" type="ORF">OLW01_02300</name>
</gene>
<keyword evidence="4" id="KW-0808">Transferase</keyword>
<organism evidence="15 16">
    <name type="scientific">Catenovulum adriaticum</name>
    <dbReference type="NCBI Taxonomy" id="2984846"/>
    <lineage>
        <taxon>Bacteria</taxon>
        <taxon>Pseudomonadati</taxon>
        <taxon>Pseudomonadota</taxon>
        <taxon>Gammaproteobacteria</taxon>
        <taxon>Alteromonadales</taxon>
        <taxon>Alteromonadaceae</taxon>
        <taxon>Catenovulum</taxon>
    </lineage>
</organism>
<dbReference type="InterPro" id="IPR001610">
    <property type="entry name" value="PAC"/>
</dbReference>
<dbReference type="InterPro" id="IPR000700">
    <property type="entry name" value="PAS-assoc_C"/>
</dbReference>
<evidence type="ECO:0000313" key="15">
    <source>
        <dbReference type="EMBL" id="WAJ70666.1"/>
    </source>
</evidence>
<keyword evidence="10" id="KW-0472">Membrane</keyword>
<keyword evidence="6" id="KW-0418">Kinase</keyword>
<evidence type="ECO:0000259" key="12">
    <source>
        <dbReference type="PROSITE" id="PS50110"/>
    </source>
</evidence>
<feature type="domain" description="Response regulatory" evidence="12">
    <location>
        <begin position="975"/>
        <end position="1091"/>
    </location>
</feature>
<dbReference type="CDD" id="cd00130">
    <property type="entry name" value="PAS"/>
    <property type="match status" value="2"/>
</dbReference>
<evidence type="ECO:0000256" key="8">
    <source>
        <dbReference type="ARBA" id="ARBA00023012"/>
    </source>
</evidence>
<dbReference type="PANTHER" id="PTHR43065">
    <property type="entry name" value="SENSOR HISTIDINE KINASE"/>
    <property type="match status" value="1"/>
</dbReference>
<dbReference type="SUPFAM" id="SSF52172">
    <property type="entry name" value="CheY-like"/>
    <property type="match status" value="1"/>
</dbReference>
<dbReference type="InterPro" id="IPR011006">
    <property type="entry name" value="CheY-like_superfamily"/>
</dbReference>
<dbReference type="PRINTS" id="PR00344">
    <property type="entry name" value="BCTRLSENSOR"/>
</dbReference>
<dbReference type="Pfam" id="PF02518">
    <property type="entry name" value="HATPase_c"/>
    <property type="match status" value="1"/>
</dbReference>
<evidence type="ECO:0000256" key="6">
    <source>
        <dbReference type="ARBA" id="ARBA00022777"/>
    </source>
</evidence>
<evidence type="ECO:0000256" key="7">
    <source>
        <dbReference type="ARBA" id="ARBA00022840"/>
    </source>
</evidence>
<dbReference type="SUPFAM" id="SSF47384">
    <property type="entry name" value="Homodimeric domain of signal transducing histidine kinase"/>
    <property type="match status" value="1"/>
</dbReference>
<evidence type="ECO:0000256" key="10">
    <source>
        <dbReference type="SAM" id="Phobius"/>
    </source>
</evidence>
<dbReference type="PROSITE" id="PS50112">
    <property type="entry name" value="PAS"/>
    <property type="match status" value="2"/>
</dbReference>
<dbReference type="InterPro" id="IPR035965">
    <property type="entry name" value="PAS-like_dom_sf"/>
</dbReference>
<dbReference type="SMART" id="SM00091">
    <property type="entry name" value="PAS"/>
    <property type="match status" value="2"/>
</dbReference>
<dbReference type="InterPro" id="IPR005467">
    <property type="entry name" value="His_kinase_dom"/>
</dbReference>
<dbReference type="Pfam" id="PF08447">
    <property type="entry name" value="PAS_3"/>
    <property type="match status" value="1"/>
</dbReference>
<dbReference type="InterPro" id="IPR036890">
    <property type="entry name" value="HATPase_C_sf"/>
</dbReference>
<feature type="transmembrane region" description="Helical" evidence="10">
    <location>
        <begin position="6"/>
        <end position="26"/>
    </location>
</feature>